<dbReference type="Proteomes" id="UP001154259">
    <property type="component" value="Unassembled WGS sequence"/>
</dbReference>
<sequence>MKKVYFFVWMIVGALFVNDSGIAKEISLTSQWHLYHNSRFHYQICYPLMMIPQGESDNGDGQLFTAKDGASIRVYGSYRLDQDFKKIVTEISQWMVGGKGRITYRSYHPQWAVVSGYDKEGKIFYTKLLKGTEDRIMVVVLTYSAKLKFIYNPLSATIASCLKNTE</sequence>
<evidence type="ECO:0000313" key="2">
    <source>
        <dbReference type="EMBL" id="CAI3951996.1"/>
    </source>
</evidence>
<evidence type="ECO:0000313" key="1">
    <source>
        <dbReference type="EMBL" id="CAI3951009.1"/>
    </source>
</evidence>
<proteinExistence type="predicted"/>
<organism evidence="2 3">
    <name type="scientific">Commensalibacter communis</name>
    <dbReference type="NCBI Taxonomy" id="2972786"/>
    <lineage>
        <taxon>Bacteria</taxon>
        <taxon>Pseudomonadati</taxon>
        <taxon>Pseudomonadota</taxon>
        <taxon>Alphaproteobacteria</taxon>
        <taxon>Acetobacterales</taxon>
        <taxon>Acetobacteraceae</taxon>
    </lineage>
</organism>
<evidence type="ECO:0000313" key="4">
    <source>
        <dbReference type="Proteomes" id="UP001154259"/>
    </source>
</evidence>
<comment type="caution">
    <text evidence="2">The sequence shown here is derived from an EMBL/GenBank/DDBJ whole genome shotgun (WGS) entry which is preliminary data.</text>
</comment>
<reference evidence="2" key="1">
    <citation type="submission" date="2022-10" db="EMBL/GenBank/DDBJ databases">
        <authorList>
            <person name="Botero Cardona J."/>
        </authorList>
    </citation>
    <scope>NUCLEOTIDE SEQUENCE</scope>
    <source>
        <strain evidence="2">LMG 31819</strain>
        <strain evidence="1">R-53529</strain>
    </source>
</reference>
<dbReference type="EMBL" id="CAMXCS010000004">
    <property type="protein sequence ID" value="CAI3951009.1"/>
    <property type="molecule type" value="Genomic_DNA"/>
</dbReference>
<dbReference type="EMBL" id="CAMXCM010000006">
    <property type="protein sequence ID" value="CAI3951996.1"/>
    <property type="molecule type" value="Genomic_DNA"/>
</dbReference>
<evidence type="ECO:0000313" key="3">
    <source>
        <dbReference type="Proteomes" id="UP001154255"/>
    </source>
</evidence>
<gene>
    <name evidence="1" type="ORF">R53529_LOCUS1702</name>
    <name evidence="2" type="ORF">R53530_LOCUS1884</name>
</gene>
<dbReference type="Proteomes" id="UP001154255">
    <property type="component" value="Unassembled WGS sequence"/>
</dbReference>
<dbReference type="RefSeq" id="WP_271790134.1">
    <property type="nucleotide sequence ID" value="NZ_CAMXCJ010000005.1"/>
</dbReference>
<keyword evidence="4" id="KW-1185">Reference proteome</keyword>
<name>A0A9W4TNN6_9PROT</name>
<accession>A0A9W4TNN6</accession>
<protein>
    <submittedName>
        <fullName evidence="2">Uncharacterized protein</fullName>
    </submittedName>
</protein>
<dbReference type="AlphaFoldDB" id="A0A9W4TNN6"/>